<sequence>MTATTDTAIKVFILRILPICCVVCSTRQRNHWGTMPGNLAPPFYAFHANYAQIRPSNGRKPPQSPASLPANQEMRTMLSRTLLSLATLALLSIPAAADGDPLADLIGTSWQLTTLDGAPVNAKVKSTLVISADSIGGNGGCNTYGGDLAATPDGIDISQVFSTMMACDGLQQEQAFFAALEATDNFALVGGNLQLLEGDTVLAELAPAS</sequence>
<accession>A0A5B8LSH0</accession>
<dbReference type="PANTHER" id="PTHR35535">
    <property type="entry name" value="HEAT SHOCK PROTEIN HSLJ"/>
    <property type="match status" value="1"/>
</dbReference>
<organism evidence="2 3">
    <name type="scientific">Devosia ginsengisoli</name>
    <dbReference type="NCBI Taxonomy" id="400770"/>
    <lineage>
        <taxon>Bacteria</taxon>
        <taxon>Pseudomonadati</taxon>
        <taxon>Pseudomonadota</taxon>
        <taxon>Alphaproteobacteria</taxon>
        <taxon>Hyphomicrobiales</taxon>
        <taxon>Devosiaceae</taxon>
        <taxon>Devosia</taxon>
    </lineage>
</organism>
<dbReference type="OrthoDB" id="7950427at2"/>
<dbReference type="Proteomes" id="UP000315364">
    <property type="component" value="Chromosome"/>
</dbReference>
<feature type="domain" description="DUF306" evidence="1">
    <location>
        <begin position="103"/>
        <end position="199"/>
    </location>
</feature>
<dbReference type="PANTHER" id="PTHR35535:SF1">
    <property type="entry name" value="HEAT SHOCK PROTEIN HSLJ"/>
    <property type="match status" value="1"/>
</dbReference>
<dbReference type="AlphaFoldDB" id="A0A5B8LSH0"/>
<keyword evidence="3" id="KW-1185">Reference proteome</keyword>
<dbReference type="InterPro" id="IPR005184">
    <property type="entry name" value="DUF306_Meta_HslJ"/>
</dbReference>
<dbReference type="InterPro" id="IPR053147">
    <property type="entry name" value="Hsp_HslJ-like"/>
</dbReference>
<dbReference type="InterPro" id="IPR038670">
    <property type="entry name" value="HslJ-like_sf"/>
</dbReference>
<reference evidence="2 3" key="1">
    <citation type="submission" date="2019-07" db="EMBL/GenBank/DDBJ databases">
        <title>Full genome sequence of Devosia sp. Gsoil 520.</title>
        <authorList>
            <person name="Im W.-T."/>
        </authorList>
    </citation>
    <scope>NUCLEOTIDE SEQUENCE [LARGE SCALE GENOMIC DNA]</scope>
    <source>
        <strain evidence="2 3">Gsoil 520</strain>
    </source>
</reference>
<proteinExistence type="predicted"/>
<dbReference type="Pfam" id="PF03724">
    <property type="entry name" value="META"/>
    <property type="match status" value="1"/>
</dbReference>
<evidence type="ECO:0000259" key="1">
    <source>
        <dbReference type="Pfam" id="PF03724"/>
    </source>
</evidence>
<protein>
    <submittedName>
        <fullName evidence="2">META domain-containing protein</fullName>
    </submittedName>
</protein>
<dbReference type="Gene3D" id="2.40.128.270">
    <property type="match status" value="1"/>
</dbReference>
<name>A0A5B8LSH0_9HYPH</name>
<gene>
    <name evidence="2" type="ORF">FPZ08_09615</name>
</gene>
<evidence type="ECO:0000313" key="2">
    <source>
        <dbReference type="EMBL" id="QDZ10986.1"/>
    </source>
</evidence>
<evidence type="ECO:0000313" key="3">
    <source>
        <dbReference type="Proteomes" id="UP000315364"/>
    </source>
</evidence>
<dbReference type="EMBL" id="CP042304">
    <property type="protein sequence ID" value="QDZ10986.1"/>
    <property type="molecule type" value="Genomic_DNA"/>
</dbReference>
<dbReference type="KEGG" id="dea:FPZ08_09615"/>